<name>W1Y148_9ZZZZ</name>
<accession>W1Y148</accession>
<gene>
    <name evidence="1" type="ORF">Q604_UNBC10751G0001</name>
</gene>
<reference evidence="1" key="1">
    <citation type="submission" date="2013-12" db="EMBL/GenBank/DDBJ databases">
        <title>A Varibaculum cambriense genome reconstructed from a premature infant gut community with otherwise low bacterial novelty that shifts toward anaerobic metabolism during the third week of life.</title>
        <authorList>
            <person name="Brown C.T."/>
            <person name="Sharon I."/>
            <person name="Thomas B.C."/>
            <person name="Castelle C.J."/>
            <person name="Morowitz M.J."/>
            <person name="Banfield J.F."/>
        </authorList>
    </citation>
    <scope>NUCLEOTIDE SEQUENCE</scope>
</reference>
<comment type="caution">
    <text evidence="1">The sequence shown here is derived from an EMBL/GenBank/DDBJ whole genome shotgun (WGS) entry which is preliminary data.</text>
</comment>
<dbReference type="AlphaFoldDB" id="W1Y148"/>
<feature type="non-terminal residue" evidence="1">
    <location>
        <position position="1"/>
    </location>
</feature>
<protein>
    <submittedName>
        <fullName evidence="1">Uncharacterized protein</fullName>
    </submittedName>
</protein>
<feature type="non-terminal residue" evidence="1">
    <location>
        <position position="85"/>
    </location>
</feature>
<organism evidence="1">
    <name type="scientific">human gut metagenome</name>
    <dbReference type="NCBI Taxonomy" id="408170"/>
    <lineage>
        <taxon>unclassified sequences</taxon>
        <taxon>metagenomes</taxon>
        <taxon>organismal metagenomes</taxon>
    </lineage>
</organism>
<sequence length="85" mass="9638">SMATVRCRLHIIENISREKSYILSNIFLKFSELAVLDKNETPFSNIFGATSEAVLTDYMSAEDIANTSIENLITFLIDKSKNRFS</sequence>
<proteinExistence type="predicted"/>
<dbReference type="EMBL" id="AZMM01010751">
    <property type="protein sequence ID" value="ETJ34834.1"/>
    <property type="molecule type" value="Genomic_DNA"/>
</dbReference>
<evidence type="ECO:0000313" key="1">
    <source>
        <dbReference type="EMBL" id="ETJ34834.1"/>
    </source>
</evidence>